<keyword evidence="6" id="KW-1185">Reference proteome</keyword>
<evidence type="ECO:0000313" key="4">
    <source>
        <dbReference type="EMBL" id="KAH0943321.1"/>
    </source>
</evidence>
<keyword evidence="2" id="KW-0689">Ribosomal protein</keyword>
<dbReference type="Proteomes" id="UP000824890">
    <property type="component" value="Unassembled WGS sequence"/>
</dbReference>
<reference evidence="5 6" key="1">
    <citation type="submission" date="2021-05" db="EMBL/GenBank/DDBJ databases">
        <title>Genome Assembly of Synthetic Allotetraploid Brassica napus Reveals Homoeologous Exchanges between Subgenomes.</title>
        <authorList>
            <person name="Davis J.T."/>
        </authorList>
    </citation>
    <scope>NUCLEOTIDE SEQUENCE [LARGE SCALE GENOMIC DNA]</scope>
    <source>
        <strain evidence="6">cv. Da-Ae</strain>
        <tissue evidence="5">Seedling</tissue>
    </source>
</reference>
<evidence type="ECO:0000256" key="3">
    <source>
        <dbReference type="ARBA" id="ARBA00023274"/>
    </source>
</evidence>
<dbReference type="PANTHER" id="PTHR12899">
    <property type="entry name" value="39S RIBOSOMAL PROTEIN L18, MITOCHONDRIAL"/>
    <property type="match status" value="1"/>
</dbReference>
<name>A0ABQ8ERV9_BRANA</name>
<protein>
    <submittedName>
        <fullName evidence="5">Uncharacterized protein</fullName>
    </submittedName>
</protein>
<evidence type="ECO:0000256" key="2">
    <source>
        <dbReference type="ARBA" id="ARBA00022980"/>
    </source>
</evidence>
<evidence type="ECO:0000313" key="5">
    <source>
        <dbReference type="EMBL" id="KAH0943326.1"/>
    </source>
</evidence>
<evidence type="ECO:0000313" key="6">
    <source>
        <dbReference type="Proteomes" id="UP000824890"/>
    </source>
</evidence>
<dbReference type="InterPro" id="IPR005484">
    <property type="entry name" value="Ribosomal_uL18_bac/plant/anim"/>
</dbReference>
<dbReference type="PANTHER" id="PTHR12899:SF16">
    <property type="entry name" value="OS02G0689700 PROTEIN"/>
    <property type="match status" value="1"/>
</dbReference>
<gene>
    <name evidence="4" type="ORF">HID58_002958</name>
    <name evidence="5" type="ORF">HID58_002963</name>
</gene>
<evidence type="ECO:0000256" key="1">
    <source>
        <dbReference type="ARBA" id="ARBA00007116"/>
    </source>
</evidence>
<comment type="similarity">
    <text evidence="1">Belongs to the universal ribosomal protein uL18 family.</text>
</comment>
<proteinExistence type="inferred from homology"/>
<comment type="caution">
    <text evidence="5">The sequence shown here is derived from an EMBL/GenBank/DDBJ whole genome shotgun (WGS) entry which is preliminary data.</text>
</comment>
<dbReference type="EMBL" id="JAGKQM010000001">
    <property type="protein sequence ID" value="KAH0943321.1"/>
    <property type="molecule type" value="Genomic_DNA"/>
</dbReference>
<dbReference type="EMBL" id="JAGKQM010000001">
    <property type="protein sequence ID" value="KAH0943326.1"/>
    <property type="molecule type" value="Genomic_DNA"/>
</dbReference>
<keyword evidence="3" id="KW-0687">Ribonucleoprotein</keyword>
<sequence length="177" mass="20198">MASRNRYLEVGGLTCFTSIYEGLISWSGLRSLFVQAAWTQRSRGKAAKRGPTGSHRSKEQTCMYMRPFLLNEVHPRQIISVATTNARDISGETYEACRLIRKLIAECSMEADVYAAVSCEPRKGERIEGLGIVIDTIKEHDIDFTFFWRYNRGISRVLTKLRIGSNVRDEIVFKKLL</sequence>
<accession>A0ABQ8ERV9</accession>
<organism evidence="5 6">
    <name type="scientific">Brassica napus</name>
    <name type="common">Rape</name>
    <dbReference type="NCBI Taxonomy" id="3708"/>
    <lineage>
        <taxon>Eukaryota</taxon>
        <taxon>Viridiplantae</taxon>
        <taxon>Streptophyta</taxon>
        <taxon>Embryophyta</taxon>
        <taxon>Tracheophyta</taxon>
        <taxon>Spermatophyta</taxon>
        <taxon>Magnoliopsida</taxon>
        <taxon>eudicotyledons</taxon>
        <taxon>Gunneridae</taxon>
        <taxon>Pentapetalae</taxon>
        <taxon>rosids</taxon>
        <taxon>malvids</taxon>
        <taxon>Brassicales</taxon>
        <taxon>Brassicaceae</taxon>
        <taxon>Brassiceae</taxon>
        <taxon>Brassica</taxon>
    </lineage>
</organism>